<dbReference type="Proteomes" id="UP000265520">
    <property type="component" value="Unassembled WGS sequence"/>
</dbReference>
<name>A0A392R675_9FABA</name>
<dbReference type="AlphaFoldDB" id="A0A392R675"/>
<accession>A0A392R675</accession>
<proteinExistence type="predicted"/>
<comment type="caution">
    <text evidence="1">The sequence shown here is derived from an EMBL/GenBank/DDBJ whole genome shotgun (WGS) entry which is preliminary data.</text>
</comment>
<reference evidence="1 2" key="1">
    <citation type="journal article" date="2018" name="Front. Plant Sci.">
        <title>Red Clover (Trifolium pratense) and Zigzag Clover (T. medium) - A Picture of Genomic Similarities and Differences.</title>
        <authorList>
            <person name="Dluhosova J."/>
            <person name="Istvanek J."/>
            <person name="Nedelnik J."/>
            <person name="Repkova J."/>
        </authorList>
    </citation>
    <scope>NUCLEOTIDE SEQUENCE [LARGE SCALE GENOMIC DNA]</scope>
    <source>
        <strain evidence="2">cv. 10/8</strain>
        <tissue evidence="1">Leaf</tissue>
    </source>
</reference>
<feature type="non-terminal residue" evidence="1">
    <location>
        <position position="1"/>
    </location>
</feature>
<sequence length="42" mass="4339">PWRGGRFVAVDSGSCVGVEGESFSGSEGKMGEIFLALDSDAM</sequence>
<protein>
    <submittedName>
        <fullName evidence="1">Uncharacterized protein</fullName>
    </submittedName>
</protein>
<evidence type="ECO:0000313" key="2">
    <source>
        <dbReference type="Proteomes" id="UP000265520"/>
    </source>
</evidence>
<dbReference type="EMBL" id="LXQA010184210">
    <property type="protein sequence ID" value="MCI31035.1"/>
    <property type="molecule type" value="Genomic_DNA"/>
</dbReference>
<keyword evidence="2" id="KW-1185">Reference proteome</keyword>
<evidence type="ECO:0000313" key="1">
    <source>
        <dbReference type="EMBL" id="MCI31035.1"/>
    </source>
</evidence>
<organism evidence="1 2">
    <name type="scientific">Trifolium medium</name>
    <dbReference type="NCBI Taxonomy" id="97028"/>
    <lineage>
        <taxon>Eukaryota</taxon>
        <taxon>Viridiplantae</taxon>
        <taxon>Streptophyta</taxon>
        <taxon>Embryophyta</taxon>
        <taxon>Tracheophyta</taxon>
        <taxon>Spermatophyta</taxon>
        <taxon>Magnoliopsida</taxon>
        <taxon>eudicotyledons</taxon>
        <taxon>Gunneridae</taxon>
        <taxon>Pentapetalae</taxon>
        <taxon>rosids</taxon>
        <taxon>fabids</taxon>
        <taxon>Fabales</taxon>
        <taxon>Fabaceae</taxon>
        <taxon>Papilionoideae</taxon>
        <taxon>50 kb inversion clade</taxon>
        <taxon>NPAAA clade</taxon>
        <taxon>Hologalegina</taxon>
        <taxon>IRL clade</taxon>
        <taxon>Trifolieae</taxon>
        <taxon>Trifolium</taxon>
    </lineage>
</organism>